<proteinExistence type="predicted"/>
<dbReference type="PANTHER" id="PTHR42899:SF1">
    <property type="entry name" value="SPERMATOGENESIS-ASSOCIATED PROTEIN 20"/>
    <property type="match status" value="1"/>
</dbReference>
<dbReference type="InterPro" id="IPR036249">
    <property type="entry name" value="Thioredoxin-like_sf"/>
</dbReference>
<dbReference type="Gene3D" id="3.40.30.10">
    <property type="entry name" value="Glutaredoxin"/>
    <property type="match status" value="1"/>
</dbReference>
<gene>
    <name evidence="2" type="ORF">CD32_09425</name>
</gene>
<dbReference type="Pfam" id="PF03190">
    <property type="entry name" value="Thioredox_DsbH"/>
    <property type="match status" value="1"/>
</dbReference>
<dbReference type="PANTHER" id="PTHR42899">
    <property type="entry name" value="SPERMATOGENESIS-ASSOCIATED PROTEIN 20"/>
    <property type="match status" value="1"/>
</dbReference>
<evidence type="ECO:0000313" key="2">
    <source>
        <dbReference type="EMBL" id="KGR85429.1"/>
    </source>
</evidence>
<dbReference type="STRING" id="1220589.CD32_09425"/>
<dbReference type="CDD" id="cd02955">
    <property type="entry name" value="SSP411"/>
    <property type="match status" value="1"/>
</dbReference>
<dbReference type="SUPFAM" id="SSF48208">
    <property type="entry name" value="Six-hairpin glycosidases"/>
    <property type="match status" value="1"/>
</dbReference>
<comment type="caution">
    <text evidence="2">The sequence shown here is derived from an EMBL/GenBank/DDBJ whole genome shotgun (WGS) entry which is preliminary data.</text>
</comment>
<dbReference type="GO" id="GO:0005975">
    <property type="term" value="P:carbohydrate metabolic process"/>
    <property type="evidence" value="ECO:0007669"/>
    <property type="project" value="InterPro"/>
</dbReference>
<dbReference type="PIRSF" id="PIRSF006402">
    <property type="entry name" value="UCP006402_thioredoxin"/>
    <property type="match status" value="1"/>
</dbReference>
<evidence type="ECO:0000259" key="1">
    <source>
        <dbReference type="Pfam" id="PF03190"/>
    </source>
</evidence>
<dbReference type="AlphaFoldDB" id="A0A0A3IL06"/>
<dbReference type="InterPro" id="IPR012341">
    <property type="entry name" value="6hp_glycosidase-like_sf"/>
</dbReference>
<protein>
    <recommendedName>
        <fullName evidence="1">Spermatogenesis-associated protein 20-like TRX domain-containing protein</fullName>
    </recommendedName>
</protein>
<accession>A0A0A3IL06</accession>
<dbReference type="Proteomes" id="UP000030437">
    <property type="component" value="Unassembled WGS sequence"/>
</dbReference>
<feature type="domain" description="Spermatogenesis-associated protein 20-like TRX" evidence="1">
    <location>
        <begin position="17"/>
        <end position="177"/>
    </location>
</feature>
<dbReference type="SUPFAM" id="SSF52833">
    <property type="entry name" value="Thioredoxin-like"/>
    <property type="match status" value="1"/>
</dbReference>
<dbReference type="InterPro" id="IPR008928">
    <property type="entry name" value="6-hairpin_glycosidase_sf"/>
</dbReference>
<organism evidence="2 3">
    <name type="scientific">Lysinibacillus odysseyi 34hs-1 = NBRC 100172</name>
    <dbReference type="NCBI Taxonomy" id="1220589"/>
    <lineage>
        <taxon>Bacteria</taxon>
        <taxon>Bacillati</taxon>
        <taxon>Bacillota</taxon>
        <taxon>Bacilli</taxon>
        <taxon>Bacillales</taxon>
        <taxon>Bacillaceae</taxon>
        <taxon>Lysinibacillus</taxon>
    </lineage>
</organism>
<dbReference type="InterPro" id="IPR004879">
    <property type="entry name" value="Ssp411-like_TRX"/>
</dbReference>
<dbReference type="EMBL" id="JPVP01000054">
    <property type="protein sequence ID" value="KGR85429.1"/>
    <property type="molecule type" value="Genomic_DNA"/>
</dbReference>
<name>A0A0A3IL06_9BACI</name>
<reference evidence="2 3" key="1">
    <citation type="submission" date="2014-02" db="EMBL/GenBank/DDBJ databases">
        <title>Draft genome sequence of Lysinibacillus odysseyi NBRC 100172.</title>
        <authorList>
            <person name="Zhang F."/>
            <person name="Wang G."/>
            <person name="Zhang L."/>
        </authorList>
    </citation>
    <scope>NUCLEOTIDE SEQUENCE [LARGE SCALE GENOMIC DNA]</scope>
    <source>
        <strain evidence="2 3">NBRC 100172</strain>
    </source>
</reference>
<sequence>MQLDNKPRNARPSPEHNWLIETNSPYLLQHAHQPVNWYPWTEEAFRRAKSEKKPIFLSIGYATCHWCHQMAHECFEDQEIAAYLNEHYIAIKVDREERPDIDNLYMNVCMLMNGHGGWPLSIFMTPDQVPFYAGTYYAKKTSLHMIGFHELIIQLHKLYEQDQAQVISVGAEIKQALAQLQEQQAAGTLPPAVFQMAFEQLYVTYDNLYGGFGQEMKFPMPHQLLYLLRYGKFHDEPVAQKMALNTLNSLYNGGIYDQIGFGFSRYSVDETYIVPHFEKMLYDNALLLYATAEAYQVSKDPFYEQKMRELITYIRRVMVSPEGGFYSGEDADTEQEEGKFYTWTKEEVLNSLDEELGPLYCEVFHITAEGNFEGKNVPHLIHTKLADIAAEHEMPVETLQQKLEKARQILFEVREQRTHPNKDDKILTGWNGLMIAGLAKANAVLQDEGVELLAVGAIRFLEKQLFQNGRLMRRYRNEEVREYGILDDYAAVLWAYIELYETTFSPEWLQKAVHIADEMVELFWDQEEGGFFLTGSDAEPLLIRQREMQDEAIPSGSSIAAVALVKLARLTSRADYEEKVITLLQLGARTINAHPEGYLYLLISYMMLTEGTKEVIMVGKLSEEQRQLLSSLKKDFLPNTIYLHCEDPEAYKDIIPNITDYQPAETGANFYICENYTCRQPVHDPKDIQQMLDR</sequence>
<keyword evidence="3" id="KW-1185">Reference proteome</keyword>
<dbReference type="InterPro" id="IPR024705">
    <property type="entry name" value="Ssp411"/>
</dbReference>
<evidence type="ECO:0000313" key="3">
    <source>
        <dbReference type="Proteomes" id="UP000030437"/>
    </source>
</evidence>
<dbReference type="eggNOG" id="COG1331">
    <property type="taxonomic scope" value="Bacteria"/>
</dbReference>
<dbReference type="Gene3D" id="1.50.10.10">
    <property type="match status" value="1"/>
</dbReference>